<sequence>MATHSLPLYQPLGGGGKHSLISSLRWRSYFFNPARCTAILLIVALSLTSIGFLSVTLQGPWGSGNLIPKLFGSKHSATPSPDLNESDPDYSDIDSDLGDADLYDQLIPQPEIIGKTVYHPFLPPHPSQALADQTIRPITAHSTISNACLDKWVSTGLWQEPCRHSMVQDSTIDLVYIWVNGSDSLHQKSRQTLLDSMPKYRTKDARFREHDELRYSLRAARNATASWPNSTWHIITADVPDPRRPKSILDRRDDLQQSSDRRLGLVPQWLDIECAFYGCAETGSAPIRLQHDTQLFRLTGRPNSNLQAYDAENWLKKVIPSFNSHAIESQLPNLDPQLVSDNIVALNDDQFMLLPLPPSAFHTTLYGPVFRLDPGLLVDGDASGRADGGGEWRSLGWSASLLNERFGNRRRPYMHHNARALSLPLMHEVSLAFGEQFAATPLSQFRGSHRLSENDKPEFEVNTIFISTHFIIERHREALLWSWVIGKWGWSASSASHRAKGMMLIDRETKQLMWEELCGGNGEREFSRDSLLFKKTAERRNGEDVEVNMLMAGLQPPQVEDKKAMGDTTYSWVSMDGFSSGFHDLPSRVEVSRKCIGENAELAWDVFLRLLKGDTACGDNVIAALMHSSRSGLAVFLPAPSNFPASFTADPLILPLELPSQLPPLPQNPRVFAVRLLMRYAYVLGDSPTVFMGMSSPRQTEMMLNNTDLMKETALLCINDDLPMGTNVREADNVLRRWFERRWPQKLACEV</sequence>
<dbReference type="GO" id="GO:0046835">
    <property type="term" value="P:carbohydrate phosphorylation"/>
    <property type="evidence" value="ECO:0007669"/>
    <property type="project" value="TreeGrafter"/>
</dbReference>
<comment type="caution">
    <text evidence="4">The sequence shown here is derived from an EMBL/GenBank/DDBJ whole genome shotgun (WGS) entry which is preliminary data.</text>
</comment>
<dbReference type="InterPro" id="IPR047141">
    <property type="entry name" value="Stealth"/>
</dbReference>
<accession>A0AAW0DNZ2</accession>
<feature type="transmembrane region" description="Helical" evidence="2">
    <location>
        <begin position="36"/>
        <end position="57"/>
    </location>
</feature>
<dbReference type="Pfam" id="PF17102">
    <property type="entry name" value="Stealth_CR3"/>
    <property type="match status" value="1"/>
</dbReference>
<protein>
    <recommendedName>
        <fullName evidence="3">Stealth protein CR3 conserved region 3 domain-containing protein</fullName>
    </recommendedName>
</protein>
<organism evidence="4 5">
    <name type="scientific">Favolaschia claudopus</name>
    <dbReference type="NCBI Taxonomy" id="2862362"/>
    <lineage>
        <taxon>Eukaryota</taxon>
        <taxon>Fungi</taxon>
        <taxon>Dikarya</taxon>
        <taxon>Basidiomycota</taxon>
        <taxon>Agaricomycotina</taxon>
        <taxon>Agaricomycetes</taxon>
        <taxon>Agaricomycetidae</taxon>
        <taxon>Agaricales</taxon>
        <taxon>Marasmiineae</taxon>
        <taxon>Mycenaceae</taxon>
        <taxon>Favolaschia</taxon>
    </lineage>
</organism>
<dbReference type="AlphaFoldDB" id="A0AAW0DNZ2"/>
<keyword evidence="2" id="KW-0472">Membrane</keyword>
<keyword evidence="2" id="KW-0812">Transmembrane</keyword>
<feature type="domain" description="Stealth protein CR3 conserved region 3" evidence="3">
    <location>
        <begin position="415"/>
        <end position="473"/>
    </location>
</feature>
<proteinExistence type="predicted"/>
<keyword evidence="5" id="KW-1185">Reference proteome</keyword>
<evidence type="ECO:0000313" key="5">
    <source>
        <dbReference type="Proteomes" id="UP001362999"/>
    </source>
</evidence>
<dbReference type="GO" id="GO:0003976">
    <property type="term" value="F:UDP-N-acetylglucosamine-lysosomal-enzyme N-acetylglucosaminephosphotransferase activity"/>
    <property type="evidence" value="ECO:0007669"/>
    <property type="project" value="TreeGrafter"/>
</dbReference>
<dbReference type="GO" id="GO:0005794">
    <property type="term" value="C:Golgi apparatus"/>
    <property type="evidence" value="ECO:0007669"/>
    <property type="project" value="TreeGrafter"/>
</dbReference>
<evidence type="ECO:0000259" key="3">
    <source>
        <dbReference type="Pfam" id="PF17102"/>
    </source>
</evidence>
<reference evidence="4 5" key="1">
    <citation type="journal article" date="2024" name="J Genomics">
        <title>Draft genome sequencing and assembly of Favolaschia claudopus CIRM-BRFM 2984 isolated from oak limbs.</title>
        <authorList>
            <person name="Navarro D."/>
            <person name="Drula E."/>
            <person name="Chaduli D."/>
            <person name="Cazenave R."/>
            <person name="Ahrendt S."/>
            <person name="Wang J."/>
            <person name="Lipzen A."/>
            <person name="Daum C."/>
            <person name="Barry K."/>
            <person name="Grigoriev I.V."/>
            <person name="Favel A."/>
            <person name="Rosso M.N."/>
            <person name="Martin F."/>
        </authorList>
    </citation>
    <scope>NUCLEOTIDE SEQUENCE [LARGE SCALE GENOMIC DNA]</scope>
    <source>
        <strain evidence="4 5">CIRM-BRFM 2984</strain>
    </source>
</reference>
<dbReference type="EMBL" id="JAWWNJ010000007">
    <property type="protein sequence ID" value="KAK7052590.1"/>
    <property type="molecule type" value="Genomic_DNA"/>
</dbReference>
<keyword evidence="2" id="KW-1133">Transmembrane helix</keyword>
<evidence type="ECO:0000256" key="1">
    <source>
        <dbReference type="ARBA" id="ARBA00022679"/>
    </source>
</evidence>
<dbReference type="InterPro" id="IPR031357">
    <property type="entry name" value="Stealth_CR3"/>
</dbReference>
<evidence type="ECO:0000313" key="4">
    <source>
        <dbReference type="EMBL" id="KAK7052590.1"/>
    </source>
</evidence>
<evidence type="ECO:0000256" key="2">
    <source>
        <dbReference type="SAM" id="Phobius"/>
    </source>
</evidence>
<keyword evidence="1" id="KW-0808">Transferase</keyword>
<dbReference type="Proteomes" id="UP001362999">
    <property type="component" value="Unassembled WGS sequence"/>
</dbReference>
<name>A0AAW0DNZ2_9AGAR</name>
<dbReference type="PANTHER" id="PTHR24045:SF0">
    <property type="entry name" value="N-ACETYLGLUCOSAMINE-1-PHOSPHOTRANSFERASE SUBUNITS ALPHA_BETA"/>
    <property type="match status" value="1"/>
</dbReference>
<gene>
    <name evidence="4" type="ORF">R3P38DRAFT_2502174</name>
</gene>
<dbReference type="PANTHER" id="PTHR24045">
    <property type="match status" value="1"/>
</dbReference>